<protein>
    <recommendedName>
        <fullName evidence="3">YtxH domain-containing protein</fullName>
    </recommendedName>
</protein>
<dbReference type="InParanoid" id="A0A545AK07"/>
<name>A0A545AK07_9ACTN</name>
<dbReference type="EMBL" id="VIRS01000024">
    <property type="protein sequence ID" value="TQS41611.1"/>
    <property type="molecule type" value="Genomic_DNA"/>
</dbReference>
<sequence length="86" mass="9167">MRRLFWIGVGAAVGILVVRKITKTAEAYSPRGLAGSARGSAVGLLDSVRAFVEDARVAMAEQEVALTRALEQQQAGEYEGGQHRAP</sequence>
<organism evidence="1 2">
    <name type="scientific">Cryptosporangium phraense</name>
    <dbReference type="NCBI Taxonomy" id="2593070"/>
    <lineage>
        <taxon>Bacteria</taxon>
        <taxon>Bacillati</taxon>
        <taxon>Actinomycetota</taxon>
        <taxon>Actinomycetes</taxon>
        <taxon>Cryptosporangiales</taxon>
        <taxon>Cryptosporangiaceae</taxon>
        <taxon>Cryptosporangium</taxon>
    </lineage>
</organism>
<evidence type="ECO:0000313" key="1">
    <source>
        <dbReference type="EMBL" id="TQS41611.1"/>
    </source>
</evidence>
<dbReference type="OrthoDB" id="3538051at2"/>
<accession>A0A545AK07</accession>
<keyword evidence="2" id="KW-1185">Reference proteome</keyword>
<dbReference type="AlphaFoldDB" id="A0A545AK07"/>
<proteinExistence type="predicted"/>
<comment type="caution">
    <text evidence="1">The sequence shown here is derived from an EMBL/GenBank/DDBJ whole genome shotgun (WGS) entry which is preliminary data.</text>
</comment>
<reference evidence="1 2" key="1">
    <citation type="submission" date="2019-07" db="EMBL/GenBank/DDBJ databases">
        <title>Cryptosporangium phraense sp. nov., isolated from plant litter.</title>
        <authorList>
            <person name="Suriyachadkun C."/>
        </authorList>
    </citation>
    <scope>NUCLEOTIDE SEQUENCE [LARGE SCALE GENOMIC DNA]</scope>
    <source>
        <strain evidence="1 2">A-T 5661</strain>
    </source>
</reference>
<evidence type="ECO:0008006" key="3">
    <source>
        <dbReference type="Google" id="ProtNLM"/>
    </source>
</evidence>
<gene>
    <name evidence="1" type="ORF">FL583_28535</name>
</gene>
<evidence type="ECO:0000313" key="2">
    <source>
        <dbReference type="Proteomes" id="UP000317982"/>
    </source>
</evidence>
<dbReference type="RefSeq" id="WP_142707940.1">
    <property type="nucleotide sequence ID" value="NZ_VIRS01000024.1"/>
</dbReference>
<dbReference type="Proteomes" id="UP000317982">
    <property type="component" value="Unassembled WGS sequence"/>
</dbReference>